<evidence type="ECO:0000256" key="2">
    <source>
        <dbReference type="ARBA" id="ARBA00022679"/>
    </source>
</evidence>
<accession>A0AAV0XDH6</accession>
<comment type="caution">
    <text evidence="6">The sequence shown here is derived from an EMBL/GenBank/DDBJ whole genome shotgun (WGS) entry which is preliminary data.</text>
</comment>
<dbReference type="GO" id="GO:1904262">
    <property type="term" value="P:negative regulation of TORC1 signaling"/>
    <property type="evidence" value="ECO:0007669"/>
    <property type="project" value="TreeGrafter"/>
</dbReference>
<dbReference type="EMBL" id="CARXXK010000004">
    <property type="protein sequence ID" value="CAI6366400.1"/>
    <property type="molecule type" value="Genomic_DNA"/>
</dbReference>
<gene>
    <name evidence="6" type="ORF">MEUPH1_LOCUS20989</name>
</gene>
<dbReference type="PANTHER" id="PTHR21008">
    <property type="entry name" value="S-ADENOSYLMETHIONINE SENSOR UPSTREAM OF MTORC1-RELATED"/>
    <property type="match status" value="1"/>
</dbReference>
<dbReference type="AlphaFoldDB" id="A0AAV0XDH6"/>
<protein>
    <recommendedName>
        <fullName evidence="4">S-adenosylmethionine sensor upstream of mTORC1</fullName>
    </recommendedName>
    <alternativeName>
        <fullName evidence="4">Probable methyltransferase BMT2 homolog</fullName>
        <ecNumber evidence="4">2.1.1.-</ecNumber>
    </alternativeName>
</protein>
<dbReference type="Gene3D" id="3.40.50.150">
    <property type="entry name" value="Vaccinia Virus protein VP39"/>
    <property type="match status" value="1"/>
</dbReference>
<feature type="binding site" evidence="4">
    <location>
        <position position="157"/>
    </location>
    <ligand>
        <name>S-adenosyl-L-methionine</name>
        <dbReference type="ChEBI" id="CHEBI:59789"/>
    </ligand>
</feature>
<dbReference type="InterPro" id="IPR029063">
    <property type="entry name" value="SAM-dependent_MTases_sf"/>
</dbReference>
<evidence type="ECO:0000256" key="3">
    <source>
        <dbReference type="ARBA" id="ARBA00022691"/>
    </source>
</evidence>
<proteinExistence type="inferred from homology"/>
<dbReference type="HAMAP" id="MF_03044">
    <property type="entry name" value="BMT2"/>
    <property type="match status" value="1"/>
</dbReference>
<dbReference type="InterPro" id="IPR021867">
    <property type="entry name" value="Bmt2/SAMTOR"/>
</dbReference>
<evidence type="ECO:0000256" key="4">
    <source>
        <dbReference type="HAMAP-Rule" id="MF_03044"/>
    </source>
</evidence>
<comment type="similarity">
    <text evidence="4">Belongs to the BMT2 family.</text>
</comment>
<name>A0AAV0XDH6_9HEMI</name>
<keyword evidence="7" id="KW-1185">Reference proteome</keyword>
<dbReference type="Proteomes" id="UP001160148">
    <property type="component" value="Unassembled WGS sequence"/>
</dbReference>
<evidence type="ECO:0000313" key="7">
    <source>
        <dbReference type="Proteomes" id="UP001160148"/>
    </source>
</evidence>
<reference evidence="6 7" key="1">
    <citation type="submission" date="2023-01" db="EMBL/GenBank/DDBJ databases">
        <authorList>
            <person name="Whitehead M."/>
        </authorList>
    </citation>
    <scope>NUCLEOTIDE SEQUENCE [LARGE SCALE GENOMIC DNA]</scope>
</reference>
<dbReference type="GO" id="GO:0008757">
    <property type="term" value="F:S-adenosylmethionine-dependent methyltransferase activity"/>
    <property type="evidence" value="ECO:0007669"/>
    <property type="project" value="InterPro"/>
</dbReference>
<feature type="domain" description="Methyltransferase type 11" evidence="5">
    <location>
        <begin position="136"/>
        <end position="231"/>
    </location>
</feature>
<dbReference type="Pfam" id="PF08241">
    <property type="entry name" value="Methyltransf_11"/>
    <property type="match status" value="1"/>
</dbReference>
<dbReference type="InterPro" id="IPR013216">
    <property type="entry name" value="Methyltransf_11"/>
</dbReference>
<evidence type="ECO:0000259" key="5">
    <source>
        <dbReference type="Pfam" id="PF08241"/>
    </source>
</evidence>
<keyword evidence="3 4" id="KW-0949">S-adenosyl-L-methionine</keyword>
<keyword evidence="2 4" id="KW-0808">Transferase</keyword>
<evidence type="ECO:0000313" key="6">
    <source>
        <dbReference type="EMBL" id="CAI6366400.1"/>
    </source>
</evidence>
<evidence type="ECO:0000256" key="1">
    <source>
        <dbReference type="ARBA" id="ARBA00022603"/>
    </source>
</evidence>
<dbReference type="CDD" id="cd02440">
    <property type="entry name" value="AdoMet_MTases"/>
    <property type="match status" value="1"/>
</dbReference>
<comment type="function">
    <text evidence="4">S-adenosyl-L-methionine-binding protein that acts as an inhibitor of mTORC1 signaling. Acts as a sensor of S-adenosyl-L-methionine to signal methionine sufficiency to mTORC1. Probably also acts as a S-adenosyl-L-methionine-dependent methyltransferase.</text>
</comment>
<sequence length="338" mass="39382">MSITIDKKGKKNTRKPVDSEHIQHAEFIKKCHLQLRLNSMKIGADEAWQNHCSDDSLLKSYSITMHKLASQFWDTNNKSEPSSCRISWISNNILKYFQEDYTHEIIREKSLAQRFNVFWSTDDNIICTPENPFYLLDVGSCYNPFHKNLSYKVLPIDIAPAIKNVVKCDFLTVPLDVKLNIFDNVCQTLPLSNFDVVVFSLFLEYFPLPQQRYKCCEKAYNVLKPGGLLVIATPDSSHASYNAKIMKNWKISLSNLGFWRIKYEKLTHIHCMVFRKCLFKQIPRNWLHSLNIINNTEDLITIPQDSRNYDKINETSTTIIQREDDDEVANLFSELINI</sequence>
<dbReference type="GO" id="GO:0032259">
    <property type="term" value="P:methylation"/>
    <property type="evidence" value="ECO:0007669"/>
    <property type="project" value="UniProtKB-KW"/>
</dbReference>
<keyword evidence="1 4" id="KW-0489">Methyltransferase</keyword>
<dbReference type="PANTHER" id="PTHR21008:SF0">
    <property type="entry name" value="S-ADENOSYLMETHIONINE SENSOR UPSTREAM OF MTORC1"/>
    <property type="match status" value="1"/>
</dbReference>
<dbReference type="EC" id="2.1.1.-" evidence="4"/>
<dbReference type="SUPFAM" id="SSF53335">
    <property type="entry name" value="S-adenosyl-L-methionine-dependent methyltransferases"/>
    <property type="match status" value="1"/>
</dbReference>
<feature type="binding site" evidence="4">
    <location>
        <position position="139"/>
    </location>
    <ligand>
        <name>S-adenosyl-L-methionine</name>
        <dbReference type="ChEBI" id="CHEBI:59789"/>
    </ligand>
</feature>
<organism evidence="6 7">
    <name type="scientific">Macrosiphum euphorbiae</name>
    <name type="common">potato aphid</name>
    <dbReference type="NCBI Taxonomy" id="13131"/>
    <lineage>
        <taxon>Eukaryota</taxon>
        <taxon>Metazoa</taxon>
        <taxon>Ecdysozoa</taxon>
        <taxon>Arthropoda</taxon>
        <taxon>Hexapoda</taxon>
        <taxon>Insecta</taxon>
        <taxon>Pterygota</taxon>
        <taxon>Neoptera</taxon>
        <taxon>Paraneoptera</taxon>
        <taxon>Hemiptera</taxon>
        <taxon>Sternorrhyncha</taxon>
        <taxon>Aphidomorpha</taxon>
        <taxon>Aphidoidea</taxon>
        <taxon>Aphididae</taxon>
        <taxon>Macrosiphini</taxon>
        <taxon>Macrosiphum</taxon>
    </lineage>
</organism>